<keyword evidence="1" id="KW-0805">Transcription regulation</keyword>
<keyword evidence="8" id="KW-1185">Reference proteome</keyword>
<dbReference type="PROSITE" id="PS50932">
    <property type="entry name" value="HTH_LACI_2"/>
    <property type="match status" value="1"/>
</dbReference>
<dbReference type="RefSeq" id="WP_286344878.1">
    <property type="nucleotide sequence ID" value="NZ_AP027732.1"/>
</dbReference>
<dbReference type="EMBL" id="AP027732">
    <property type="protein sequence ID" value="BDZ52272.1"/>
    <property type="molecule type" value="Genomic_DNA"/>
</dbReference>
<dbReference type="SMART" id="SM00354">
    <property type="entry name" value="HTH_LACI"/>
    <property type="match status" value="1"/>
</dbReference>
<evidence type="ECO:0000313" key="6">
    <source>
        <dbReference type="EMBL" id="BDZ47799.1"/>
    </source>
</evidence>
<keyword evidence="3" id="KW-0804">Transcription</keyword>
<organism evidence="6 8">
    <name type="scientific">Frondihabitans sucicola</name>
    <dbReference type="NCBI Taxonomy" id="1268041"/>
    <lineage>
        <taxon>Bacteria</taxon>
        <taxon>Bacillati</taxon>
        <taxon>Actinomycetota</taxon>
        <taxon>Actinomycetes</taxon>
        <taxon>Micrococcales</taxon>
        <taxon>Microbacteriaceae</taxon>
        <taxon>Frondihabitans</taxon>
    </lineage>
</organism>
<evidence type="ECO:0000256" key="4">
    <source>
        <dbReference type="SAM" id="MobiDB-lite"/>
    </source>
</evidence>
<dbReference type="InterPro" id="IPR010982">
    <property type="entry name" value="Lambda_DNA-bd_dom_sf"/>
</dbReference>
<dbReference type="EMBL" id="AP027732">
    <property type="protein sequence ID" value="BDZ47799.1"/>
    <property type="molecule type" value="Genomic_DNA"/>
</dbReference>
<dbReference type="InterPro" id="IPR046335">
    <property type="entry name" value="LacI/GalR-like_sensor"/>
</dbReference>
<keyword evidence="2" id="KW-0238">DNA-binding</keyword>
<reference evidence="6" key="1">
    <citation type="journal article" date="2014" name="Int. J. Syst. Evol. Microbiol.">
        <title>Complete genome of a new Firmicutes species belonging to the dominant human colonic microbiota ('Ruminococcus bicirculans') reveals two chromosomes and a selective capacity to utilize plant glucans.</title>
        <authorList>
            <consortium name="NISC Comparative Sequencing Program"/>
            <person name="Wegmann U."/>
            <person name="Louis P."/>
            <person name="Goesmann A."/>
            <person name="Henrissat B."/>
            <person name="Duncan S.H."/>
            <person name="Flint H.J."/>
        </authorList>
    </citation>
    <scope>NUCLEOTIDE SEQUENCE</scope>
    <source>
        <strain evidence="6">NBRC 108728</strain>
    </source>
</reference>
<reference evidence="6" key="3">
    <citation type="submission" date="2023-02" db="EMBL/GenBank/DDBJ databases">
        <authorList>
            <person name="Sun Q."/>
            <person name="Mori K."/>
        </authorList>
    </citation>
    <scope>NUCLEOTIDE SEQUENCE</scope>
    <source>
        <strain evidence="6">NBRC 108728</strain>
    </source>
</reference>
<dbReference type="Gene3D" id="1.10.260.40">
    <property type="entry name" value="lambda repressor-like DNA-binding domains"/>
    <property type="match status" value="1"/>
</dbReference>
<gene>
    <name evidence="6" type="ORF">GCM10025867_00400</name>
    <name evidence="7" type="ORF">GCM10025867_45130</name>
</gene>
<evidence type="ECO:0000256" key="3">
    <source>
        <dbReference type="ARBA" id="ARBA00023163"/>
    </source>
</evidence>
<accession>A0ABN6XSH4</accession>
<evidence type="ECO:0000256" key="1">
    <source>
        <dbReference type="ARBA" id="ARBA00023015"/>
    </source>
</evidence>
<reference evidence="8" key="2">
    <citation type="journal article" date="2019" name="Int. J. Syst. Evol. Microbiol.">
        <title>The Global Catalogue of Microorganisms (GCM) 10K type strain sequencing project: providing services to taxonomists for standard genome sequencing and annotation.</title>
        <authorList>
            <consortium name="The Broad Institute Genomics Platform"/>
            <consortium name="The Broad Institute Genome Sequencing Center for Infectious Disease"/>
            <person name="Wu L."/>
            <person name="Ma J."/>
        </authorList>
    </citation>
    <scope>NUCLEOTIDE SEQUENCE [LARGE SCALE GENOMIC DNA]</scope>
    <source>
        <strain evidence="8">NBRC 108728</strain>
    </source>
</reference>
<dbReference type="Pfam" id="PF13377">
    <property type="entry name" value="Peripla_BP_3"/>
    <property type="match status" value="1"/>
</dbReference>
<feature type="domain" description="HTH lacI-type" evidence="5">
    <location>
        <begin position="16"/>
        <end position="71"/>
    </location>
</feature>
<proteinExistence type="predicted"/>
<feature type="region of interest" description="Disordered" evidence="4">
    <location>
        <begin position="318"/>
        <end position="356"/>
    </location>
</feature>
<dbReference type="Gene3D" id="3.40.50.2300">
    <property type="match status" value="2"/>
</dbReference>
<evidence type="ECO:0000313" key="8">
    <source>
        <dbReference type="Proteomes" id="UP001321486"/>
    </source>
</evidence>
<evidence type="ECO:0000259" key="5">
    <source>
        <dbReference type="PROSITE" id="PS50932"/>
    </source>
</evidence>
<dbReference type="CDD" id="cd01392">
    <property type="entry name" value="HTH_LacI"/>
    <property type="match status" value="1"/>
</dbReference>
<dbReference type="PANTHER" id="PTHR30146:SF153">
    <property type="entry name" value="LACTOSE OPERON REPRESSOR"/>
    <property type="match status" value="1"/>
</dbReference>
<evidence type="ECO:0000256" key="2">
    <source>
        <dbReference type="ARBA" id="ARBA00023125"/>
    </source>
</evidence>
<evidence type="ECO:0000313" key="7">
    <source>
        <dbReference type="EMBL" id="BDZ52272.1"/>
    </source>
</evidence>
<dbReference type="InterPro" id="IPR028082">
    <property type="entry name" value="Peripla_BP_I"/>
</dbReference>
<dbReference type="SUPFAM" id="SSF53822">
    <property type="entry name" value="Periplasmic binding protein-like I"/>
    <property type="match status" value="1"/>
</dbReference>
<dbReference type="InterPro" id="IPR000843">
    <property type="entry name" value="HTH_LacI"/>
</dbReference>
<sequence length="356" mass="38988">MSVESQGAPGRTPKRSTLLDVARRAGLSHQTVSRYYRDNGEGLKAATKTRIESAIAELDYRPNLIARSMRTRRTGRLAIVLPGGRALHPTEFLNAAAELAREEGFTVEMVGYDGDAAERLGRVLELADWGQVEGVLSISPLDGVDRRASSVPIVVAPEYDDDMRALRNLADGDTAAEIIEHLAGLGHRTFLHIAGDLRWTSARNRRRVYQETIDRLGLTSYGIVDGDWSAQSGFDAVMGLPVGSGVTAIFAASDQVAVGVVRAAWRRGWKVPDDLSVWGWDDQELSRFAVPAISTVTVDRELEGRFAMRRLVAAVRGEPEPLEEPSRKTVNRLVDRESAAPGPFAGQPLPRRRSAR</sequence>
<dbReference type="SUPFAM" id="SSF47413">
    <property type="entry name" value="lambda repressor-like DNA-binding domains"/>
    <property type="match status" value="1"/>
</dbReference>
<dbReference type="PANTHER" id="PTHR30146">
    <property type="entry name" value="LACI-RELATED TRANSCRIPTIONAL REPRESSOR"/>
    <property type="match status" value="1"/>
</dbReference>
<dbReference type="Proteomes" id="UP001321486">
    <property type="component" value="Chromosome"/>
</dbReference>
<protein>
    <submittedName>
        <fullName evidence="6">Transcriptional regulator</fullName>
    </submittedName>
</protein>
<name>A0ABN6XSH4_9MICO</name>
<dbReference type="Pfam" id="PF00356">
    <property type="entry name" value="LacI"/>
    <property type="match status" value="1"/>
</dbReference>